<dbReference type="EMBL" id="FTNL01000008">
    <property type="protein sequence ID" value="SIR22957.1"/>
    <property type="molecule type" value="Genomic_DNA"/>
</dbReference>
<evidence type="ECO:0000313" key="5">
    <source>
        <dbReference type="Proteomes" id="UP000254374"/>
    </source>
</evidence>
<name>A0A377GKS6_9GAMM</name>
<evidence type="ECO:0000313" key="3">
    <source>
        <dbReference type="EMBL" id="STO25381.1"/>
    </source>
</evidence>
<evidence type="ECO:0000256" key="1">
    <source>
        <dbReference type="SAM" id="SignalP"/>
    </source>
</evidence>
<keyword evidence="4" id="KW-1185">Reference proteome</keyword>
<organism evidence="3 5">
    <name type="scientific">Fluoribacter gormanii</name>
    <dbReference type="NCBI Taxonomy" id="464"/>
    <lineage>
        <taxon>Bacteria</taxon>
        <taxon>Pseudomonadati</taxon>
        <taxon>Pseudomonadota</taxon>
        <taxon>Gammaproteobacteria</taxon>
        <taxon>Legionellales</taxon>
        <taxon>Legionellaceae</taxon>
        <taxon>Fluoribacter</taxon>
    </lineage>
</organism>
<dbReference type="AlphaFoldDB" id="A0A377GKS6"/>
<gene>
    <name evidence="3" type="ORF">NCTC11401_02216</name>
    <name evidence="2" type="ORF">SAMN05421777_10894</name>
</gene>
<feature type="chain" id="PRO_5016655736" description="YHS domain" evidence="1">
    <location>
        <begin position="26"/>
        <end position="151"/>
    </location>
</feature>
<reference evidence="2 4" key="1">
    <citation type="submission" date="2017-01" db="EMBL/GenBank/DDBJ databases">
        <authorList>
            <person name="Varghese N."/>
            <person name="Submissions S."/>
        </authorList>
    </citation>
    <scope>NUCLEOTIDE SEQUENCE [LARGE SCALE GENOMIC DNA]</scope>
    <source>
        <strain evidence="2 4">ATCC 33342</strain>
    </source>
</reference>
<keyword evidence="1" id="KW-0732">Signal</keyword>
<dbReference type="EMBL" id="UGGV01000001">
    <property type="protein sequence ID" value="STO25381.1"/>
    <property type="molecule type" value="Genomic_DNA"/>
</dbReference>
<accession>A0A377GKS6</accession>
<dbReference type="OrthoDB" id="344729at2"/>
<evidence type="ECO:0000313" key="4">
    <source>
        <dbReference type="Proteomes" id="UP000186808"/>
    </source>
</evidence>
<sequence length="151" mass="17016">MSIRKKIGILFTAVTLLLLNVQAWADFATQSFGANGYDVVAYHTQNKPVKGSRDFYSFVNGVTYLFVDKGNKKLFDANPEQYLPAYGGYCAMAMTLGKKHLTNPEAFLVYKGKLYLNKADVRPLWLKDVPGNIEKADKIWKEIKDTDPAKL</sequence>
<dbReference type="RefSeq" id="WP_058468694.1">
    <property type="nucleotide sequence ID" value="NZ_CAAAIV010000068.1"/>
</dbReference>
<feature type="signal peptide" evidence="1">
    <location>
        <begin position="1"/>
        <end position="25"/>
    </location>
</feature>
<protein>
    <recommendedName>
        <fullName evidence="6">YHS domain</fullName>
    </recommendedName>
</protein>
<evidence type="ECO:0000313" key="2">
    <source>
        <dbReference type="EMBL" id="SIR22957.1"/>
    </source>
</evidence>
<proteinExistence type="predicted"/>
<dbReference type="NCBIfam" id="NF041384">
    <property type="entry name" value="YHS_seleno_dom"/>
    <property type="match status" value="1"/>
</dbReference>
<evidence type="ECO:0008006" key="6">
    <source>
        <dbReference type="Google" id="ProtNLM"/>
    </source>
</evidence>
<dbReference type="Proteomes" id="UP000254374">
    <property type="component" value="Unassembled WGS sequence"/>
</dbReference>
<dbReference type="Proteomes" id="UP000186808">
    <property type="component" value="Unassembled WGS sequence"/>
</dbReference>
<dbReference type="STRING" id="464.Lgor_2225"/>
<reference evidence="3 5" key="2">
    <citation type="submission" date="2018-06" db="EMBL/GenBank/DDBJ databases">
        <authorList>
            <consortium name="Pathogen Informatics"/>
            <person name="Doyle S."/>
        </authorList>
    </citation>
    <scope>NUCLEOTIDE SEQUENCE [LARGE SCALE GENOMIC DNA]</scope>
    <source>
        <strain evidence="3 5">NCTC11401</strain>
    </source>
</reference>